<feature type="compositionally biased region" description="Basic and acidic residues" evidence="1">
    <location>
        <begin position="232"/>
        <end position="241"/>
    </location>
</feature>
<dbReference type="Proteomes" id="UP001492380">
    <property type="component" value="Unassembled WGS sequence"/>
</dbReference>
<evidence type="ECO:0000256" key="1">
    <source>
        <dbReference type="SAM" id="MobiDB-lite"/>
    </source>
</evidence>
<accession>A0ABR1YLP5</accession>
<protein>
    <submittedName>
        <fullName evidence="2">Uncharacterized protein</fullName>
    </submittedName>
</protein>
<comment type="caution">
    <text evidence="2">The sequence shown here is derived from an EMBL/GenBank/DDBJ whole genome shotgun (WGS) entry which is preliminary data.</text>
</comment>
<feature type="compositionally biased region" description="Acidic residues" evidence="1">
    <location>
        <begin position="126"/>
        <end position="147"/>
    </location>
</feature>
<keyword evidence="3" id="KW-1185">Reference proteome</keyword>
<sequence length="271" mass="30732">MAYLGCYALDDLPIGHVRPGNHMQPMRLEDEEEIANAHKIGDYATASRLAEAALLDRRLPLPQKCKYETLLMALPGRNYVRKHLDNASHALRIVEERLVDYPNVAYKYGKMIEGMRDYLDETELFTPSEDEDRDSDSEDGQTSDGEIELGFGPGQTFLDDYFTLSRMPVEAKKTLMEPTVKVKLYRTPFLFQTTIEEHFNVVGFTRSTKPALREEAAVNAEDLVTESVSNKRNIEPEEGHHNRAAKRTKVDEEQEMDNGIAAPRRLDAGPS</sequence>
<organism evidence="2 3">
    <name type="scientific">Phyllosticta capitalensis</name>
    <dbReference type="NCBI Taxonomy" id="121624"/>
    <lineage>
        <taxon>Eukaryota</taxon>
        <taxon>Fungi</taxon>
        <taxon>Dikarya</taxon>
        <taxon>Ascomycota</taxon>
        <taxon>Pezizomycotina</taxon>
        <taxon>Dothideomycetes</taxon>
        <taxon>Dothideomycetes incertae sedis</taxon>
        <taxon>Botryosphaeriales</taxon>
        <taxon>Phyllostictaceae</taxon>
        <taxon>Phyllosticta</taxon>
    </lineage>
</organism>
<dbReference type="EMBL" id="JBBWRZ010000006">
    <property type="protein sequence ID" value="KAK8233411.1"/>
    <property type="molecule type" value="Genomic_DNA"/>
</dbReference>
<reference evidence="2 3" key="1">
    <citation type="submission" date="2024-04" db="EMBL/GenBank/DDBJ databases">
        <title>Phyllosticta paracitricarpa is synonymous to the EU quarantine fungus P. citricarpa based on phylogenomic analyses.</title>
        <authorList>
            <consortium name="Lawrence Berkeley National Laboratory"/>
            <person name="Van Ingen-Buijs V.A."/>
            <person name="Van Westerhoven A.C."/>
            <person name="Haridas S."/>
            <person name="Skiadas P."/>
            <person name="Martin F."/>
            <person name="Groenewald J.Z."/>
            <person name="Crous P.W."/>
            <person name="Seidl M.F."/>
        </authorList>
    </citation>
    <scope>NUCLEOTIDE SEQUENCE [LARGE SCALE GENOMIC DNA]</scope>
    <source>
        <strain evidence="2 3">CBS 123374</strain>
    </source>
</reference>
<proteinExistence type="predicted"/>
<gene>
    <name evidence="2" type="ORF">HDK90DRAFT_553213</name>
</gene>
<evidence type="ECO:0000313" key="3">
    <source>
        <dbReference type="Proteomes" id="UP001492380"/>
    </source>
</evidence>
<evidence type="ECO:0000313" key="2">
    <source>
        <dbReference type="EMBL" id="KAK8233411.1"/>
    </source>
</evidence>
<name>A0ABR1YLP5_9PEZI</name>
<feature type="region of interest" description="Disordered" evidence="1">
    <location>
        <begin position="228"/>
        <end position="271"/>
    </location>
</feature>
<feature type="region of interest" description="Disordered" evidence="1">
    <location>
        <begin position="126"/>
        <end position="153"/>
    </location>
</feature>